<evidence type="ECO:0000313" key="3">
    <source>
        <dbReference type="Proteomes" id="UP000691718"/>
    </source>
</evidence>
<evidence type="ECO:0000313" key="2">
    <source>
        <dbReference type="EMBL" id="CAG4950641.1"/>
    </source>
</evidence>
<accession>A0A8S3WAU9</accession>
<gene>
    <name evidence="2" type="ORF">PAPOLLO_LOCUS4258</name>
</gene>
<organism evidence="2 3">
    <name type="scientific">Parnassius apollo</name>
    <name type="common">Apollo butterfly</name>
    <name type="synonym">Papilio apollo</name>
    <dbReference type="NCBI Taxonomy" id="110799"/>
    <lineage>
        <taxon>Eukaryota</taxon>
        <taxon>Metazoa</taxon>
        <taxon>Ecdysozoa</taxon>
        <taxon>Arthropoda</taxon>
        <taxon>Hexapoda</taxon>
        <taxon>Insecta</taxon>
        <taxon>Pterygota</taxon>
        <taxon>Neoptera</taxon>
        <taxon>Endopterygota</taxon>
        <taxon>Lepidoptera</taxon>
        <taxon>Glossata</taxon>
        <taxon>Ditrysia</taxon>
        <taxon>Papilionoidea</taxon>
        <taxon>Papilionidae</taxon>
        <taxon>Parnassiinae</taxon>
        <taxon>Parnassini</taxon>
        <taxon>Parnassius</taxon>
        <taxon>Parnassius</taxon>
    </lineage>
</organism>
<name>A0A8S3WAU9_PARAO</name>
<dbReference type="Pfam" id="PF13843">
    <property type="entry name" value="DDE_Tnp_1_7"/>
    <property type="match status" value="1"/>
</dbReference>
<reference evidence="2" key="1">
    <citation type="submission" date="2021-04" db="EMBL/GenBank/DDBJ databases">
        <authorList>
            <person name="Tunstrom K."/>
        </authorList>
    </citation>
    <scope>NUCLEOTIDE SEQUENCE</scope>
</reference>
<keyword evidence="3" id="KW-1185">Reference proteome</keyword>
<comment type="caution">
    <text evidence="2">The sequence shown here is derived from an EMBL/GenBank/DDBJ whole genome shotgun (WGS) entry which is preliminary data.</text>
</comment>
<sequence>MLPVLQVISSRQQNILKGIFTVEHFEQIALSTSLYYMVNTGVQMKLVCTLADMKKFFGIHAMVGFIKFPRLKIYWNEIFKYEPSTMSRERFFLLKTNLLVLDVTSVNQSEEYAKNICGD</sequence>
<proteinExistence type="predicted"/>
<feature type="domain" description="PiggyBac transposable element-derived protein" evidence="1">
    <location>
        <begin position="14"/>
        <end position="110"/>
    </location>
</feature>
<dbReference type="OrthoDB" id="123207at2759"/>
<protein>
    <submittedName>
        <fullName evidence="2">(apollo) hypothetical protein</fullName>
    </submittedName>
</protein>
<dbReference type="EMBL" id="CAJQZP010000233">
    <property type="protein sequence ID" value="CAG4950641.1"/>
    <property type="molecule type" value="Genomic_DNA"/>
</dbReference>
<dbReference type="Proteomes" id="UP000691718">
    <property type="component" value="Unassembled WGS sequence"/>
</dbReference>
<evidence type="ECO:0000259" key="1">
    <source>
        <dbReference type="Pfam" id="PF13843"/>
    </source>
</evidence>
<dbReference type="InterPro" id="IPR029526">
    <property type="entry name" value="PGBD"/>
</dbReference>
<dbReference type="AlphaFoldDB" id="A0A8S3WAU9"/>